<keyword evidence="11" id="KW-1185">Reference proteome</keyword>
<feature type="transmembrane region" description="Helical" evidence="8">
    <location>
        <begin position="218"/>
        <end position="239"/>
    </location>
</feature>
<protein>
    <submittedName>
        <fullName evidence="10">Cation diffusion facilitator family transporter</fullName>
    </submittedName>
</protein>
<dbReference type="RefSeq" id="WP_425575955.1">
    <property type="nucleotide sequence ID" value="NZ_BAAARJ010000006.1"/>
</dbReference>
<dbReference type="InterPro" id="IPR002524">
    <property type="entry name" value="Cation_efflux"/>
</dbReference>
<evidence type="ECO:0000256" key="1">
    <source>
        <dbReference type="ARBA" id="ARBA00004141"/>
    </source>
</evidence>
<dbReference type="PANTHER" id="PTHR13414">
    <property type="entry name" value="HUEL-CATION TRANSPORTER"/>
    <property type="match status" value="1"/>
</dbReference>
<dbReference type="InterPro" id="IPR040177">
    <property type="entry name" value="SLC30A9"/>
</dbReference>
<feature type="transmembrane region" description="Helical" evidence="8">
    <location>
        <begin position="143"/>
        <end position="165"/>
    </location>
</feature>
<dbReference type="NCBIfam" id="TIGR01297">
    <property type="entry name" value="CDF"/>
    <property type="match status" value="1"/>
</dbReference>
<dbReference type="PANTHER" id="PTHR13414:SF9">
    <property type="entry name" value="PROTON-COUPLED ZINC ANTIPORTER SLC30A9, MITOCHONDRIAL"/>
    <property type="match status" value="1"/>
</dbReference>
<feature type="transmembrane region" description="Helical" evidence="8">
    <location>
        <begin position="186"/>
        <end position="212"/>
    </location>
</feature>
<name>A0ABP6CBZ7_9ACTN</name>
<feature type="transmembrane region" description="Helical" evidence="8">
    <location>
        <begin position="103"/>
        <end position="123"/>
    </location>
</feature>
<evidence type="ECO:0000313" key="10">
    <source>
        <dbReference type="EMBL" id="GAA2608418.1"/>
    </source>
</evidence>
<keyword evidence="2" id="KW-0813">Transport</keyword>
<dbReference type="SUPFAM" id="SSF161111">
    <property type="entry name" value="Cation efflux protein transmembrane domain-like"/>
    <property type="match status" value="1"/>
</dbReference>
<keyword evidence="5 8" id="KW-0472">Membrane</keyword>
<feature type="coiled-coil region" evidence="6">
    <location>
        <begin position="336"/>
        <end position="363"/>
    </location>
</feature>
<sequence>MSGQDTRTDTATDTGADTRTDMDTHTGRDGETKVTVWVALGANLLIAVAKLAGGLLSASPALLSEAAHSVADSLNEVFLLASLKRSKRPPDAGHPFGYGKERFFWSLIAAVGIFVTGGCFSFFQGFEALTTGSSETRTGYAVGLSVLFVALLAEGASLVRALLQVRAQARAAGRRMRTEVRRSNDPALRTVLAEDGTACLGVLLALVGMGLHMATGEVVYEAVASLLIGTLLVYIAYALGRSAKDQLIGEAADPELQRRIRDYLGEQPEIDTVTAALTMHLGPDSVMLAARVDLVPDLDSEVVEAALVRIKHGLERECPGLDQVFLDVIDASAEDRRHALRERAALDRRLEAAEEAAEAAEAAK</sequence>
<evidence type="ECO:0000313" key="11">
    <source>
        <dbReference type="Proteomes" id="UP001501447"/>
    </source>
</evidence>
<evidence type="ECO:0000256" key="2">
    <source>
        <dbReference type="ARBA" id="ARBA00022448"/>
    </source>
</evidence>
<comment type="subcellular location">
    <subcellularLocation>
        <location evidence="1">Membrane</location>
        <topology evidence="1">Multi-pass membrane protein</topology>
    </subcellularLocation>
</comment>
<dbReference type="Pfam" id="PF01545">
    <property type="entry name" value="Cation_efflux"/>
    <property type="match status" value="1"/>
</dbReference>
<gene>
    <name evidence="10" type="ORF">GCM10009863_22270</name>
</gene>
<evidence type="ECO:0000259" key="9">
    <source>
        <dbReference type="Pfam" id="PF01545"/>
    </source>
</evidence>
<dbReference type="InterPro" id="IPR027469">
    <property type="entry name" value="Cation_efflux_TMD_sf"/>
</dbReference>
<evidence type="ECO:0000256" key="7">
    <source>
        <dbReference type="SAM" id="MobiDB-lite"/>
    </source>
</evidence>
<keyword evidence="4 8" id="KW-1133">Transmembrane helix</keyword>
<keyword evidence="6" id="KW-0175">Coiled coil</keyword>
<dbReference type="Proteomes" id="UP001501447">
    <property type="component" value="Unassembled WGS sequence"/>
</dbReference>
<comment type="caution">
    <text evidence="10">The sequence shown here is derived from an EMBL/GenBank/DDBJ whole genome shotgun (WGS) entry which is preliminary data.</text>
</comment>
<evidence type="ECO:0000256" key="4">
    <source>
        <dbReference type="ARBA" id="ARBA00022989"/>
    </source>
</evidence>
<evidence type="ECO:0000256" key="6">
    <source>
        <dbReference type="SAM" id="Coils"/>
    </source>
</evidence>
<accession>A0ABP6CBZ7</accession>
<feature type="region of interest" description="Disordered" evidence="7">
    <location>
        <begin position="1"/>
        <end position="28"/>
    </location>
</feature>
<organism evidence="10 11">
    <name type="scientific">Streptomyces axinellae</name>
    <dbReference type="NCBI Taxonomy" id="552788"/>
    <lineage>
        <taxon>Bacteria</taxon>
        <taxon>Bacillati</taxon>
        <taxon>Actinomycetota</taxon>
        <taxon>Actinomycetes</taxon>
        <taxon>Kitasatosporales</taxon>
        <taxon>Streptomycetaceae</taxon>
        <taxon>Streptomyces</taxon>
    </lineage>
</organism>
<evidence type="ECO:0000256" key="3">
    <source>
        <dbReference type="ARBA" id="ARBA00022692"/>
    </source>
</evidence>
<evidence type="ECO:0000256" key="5">
    <source>
        <dbReference type="ARBA" id="ARBA00023136"/>
    </source>
</evidence>
<reference evidence="11" key="1">
    <citation type="journal article" date="2019" name="Int. J. Syst. Evol. Microbiol.">
        <title>The Global Catalogue of Microorganisms (GCM) 10K type strain sequencing project: providing services to taxonomists for standard genome sequencing and annotation.</title>
        <authorList>
            <consortium name="The Broad Institute Genomics Platform"/>
            <consortium name="The Broad Institute Genome Sequencing Center for Infectious Disease"/>
            <person name="Wu L."/>
            <person name="Ma J."/>
        </authorList>
    </citation>
    <scope>NUCLEOTIDE SEQUENCE [LARGE SCALE GENOMIC DNA]</scope>
    <source>
        <strain evidence="11">JCM 16373</strain>
    </source>
</reference>
<dbReference type="Gene3D" id="1.20.1510.10">
    <property type="entry name" value="Cation efflux protein transmembrane domain"/>
    <property type="match status" value="1"/>
</dbReference>
<proteinExistence type="predicted"/>
<evidence type="ECO:0000256" key="8">
    <source>
        <dbReference type="SAM" id="Phobius"/>
    </source>
</evidence>
<feature type="domain" description="Cation efflux protein transmembrane" evidence="9">
    <location>
        <begin position="36"/>
        <end position="247"/>
    </location>
</feature>
<dbReference type="EMBL" id="BAAARJ010000006">
    <property type="protein sequence ID" value="GAA2608418.1"/>
    <property type="molecule type" value="Genomic_DNA"/>
</dbReference>
<dbReference type="InterPro" id="IPR058533">
    <property type="entry name" value="Cation_efflux_TM"/>
</dbReference>
<keyword evidence="3 8" id="KW-0812">Transmembrane</keyword>